<gene>
    <name evidence="1" type="ORF">G9444_0040</name>
</gene>
<dbReference type="Proteomes" id="UP000502345">
    <property type="component" value="Chromosome"/>
</dbReference>
<sequence>MTDEAQSRYALSFTSGGLLAREGVSVAAIYLESHDWQATRVRVVDGNLLQARTTSSLGRVSRETVQRLAALGDDEIELLVEGSPSEQHHLMWAAACRRYVLIGDFAEEVLRERFLLMRPTLDVEDFDRFITGKSLWHPELEGLKSSTRQKLRQTLFRMLREAGLYTDAGHIIPAVISGRVTEVLDRRTPSDLRFFPMVTPFTSSGDQVER</sequence>
<organism evidence="1 2">
    <name type="scientific">Rhodococcus erythropolis</name>
    <name type="common">Arthrobacter picolinophilus</name>
    <dbReference type="NCBI Taxonomy" id="1833"/>
    <lineage>
        <taxon>Bacteria</taxon>
        <taxon>Bacillati</taxon>
        <taxon>Actinomycetota</taxon>
        <taxon>Actinomycetes</taxon>
        <taxon>Mycobacteriales</taxon>
        <taxon>Nocardiaceae</taxon>
        <taxon>Rhodococcus</taxon>
        <taxon>Rhodococcus erythropolis group</taxon>
    </lineage>
</organism>
<proteinExistence type="predicted"/>
<protein>
    <recommendedName>
        <fullName evidence="3">DUF1819 family protein</fullName>
    </recommendedName>
</protein>
<dbReference type="Gene3D" id="1.10.3540.10">
    <property type="entry name" value="uncharacterized protein from magnetospirillum magneticum domain"/>
    <property type="match status" value="1"/>
</dbReference>
<dbReference type="Pfam" id="PF08849">
    <property type="entry name" value="BrxA"/>
    <property type="match status" value="1"/>
</dbReference>
<evidence type="ECO:0000313" key="1">
    <source>
        <dbReference type="EMBL" id="QIP37284.1"/>
    </source>
</evidence>
<accession>A0A6G9CK57</accession>
<dbReference type="AlphaFoldDB" id="A0A6G9CK57"/>
<dbReference type="EMBL" id="CP050124">
    <property type="protein sequence ID" value="QIP37284.1"/>
    <property type="molecule type" value="Genomic_DNA"/>
</dbReference>
<name>A0A6G9CK57_RHOER</name>
<evidence type="ECO:0008006" key="3">
    <source>
        <dbReference type="Google" id="ProtNLM"/>
    </source>
</evidence>
<evidence type="ECO:0000313" key="2">
    <source>
        <dbReference type="Proteomes" id="UP000502345"/>
    </source>
</evidence>
<dbReference type="InterPro" id="IPR014948">
    <property type="entry name" value="BrxA"/>
</dbReference>
<dbReference type="RefSeq" id="WP_030536698.1">
    <property type="nucleotide sequence ID" value="NZ_AP018733.1"/>
</dbReference>
<dbReference type="InterPro" id="IPR023137">
    <property type="entry name" value="BrxA_sf"/>
</dbReference>
<reference evidence="1 2" key="1">
    <citation type="submission" date="2020-03" db="EMBL/GenBank/DDBJ databases">
        <title>Screen low temperature-resistant strains for efficient degradation of petroleum hydrocarbons under the low temperature.</title>
        <authorList>
            <person name="Wang Y."/>
            <person name="Chen J."/>
        </authorList>
    </citation>
    <scope>NUCLEOTIDE SEQUENCE [LARGE SCALE GENOMIC DNA]</scope>
    <source>
        <strain evidence="1 2">KB1</strain>
    </source>
</reference>